<gene>
    <name evidence="5" type="primary">rlmG</name>
    <name evidence="5" type="ORF">ERS013200_03420</name>
</gene>
<dbReference type="AlphaFoldDB" id="A0A656AL28"/>
<feature type="domain" description="Methyltransferase small" evidence="4">
    <location>
        <begin position="1"/>
        <end position="51"/>
    </location>
</feature>
<evidence type="ECO:0000256" key="1">
    <source>
        <dbReference type="ARBA" id="ARBA00022603"/>
    </source>
</evidence>
<organism evidence="5 6">
    <name type="scientific">Vibrio cholerae</name>
    <dbReference type="NCBI Taxonomy" id="666"/>
    <lineage>
        <taxon>Bacteria</taxon>
        <taxon>Pseudomonadati</taxon>
        <taxon>Pseudomonadota</taxon>
        <taxon>Gammaproteobacteria</taxon>
        <taxon>Vibrionales</taxon>
        <taxon>Vibrionaceae</taxon>
        <taxon>Vibrio</taxon>
    </lineage>
</organism>
<dbReference type="InterPro" id="IPR007848">
    <property type="entry name" value="Small_mtfrase_dom"/>
</dbReference>
<dbReference type="InterPro" id="IPR029063">
    <property type="entry name" value="SAM-dependent_MTases_sf"/>
</dbReference>
<evidence type="ECO:0000256" key="2">
    <source>
        <dbReference type="ARBA" id="ARBA00022679"/>
    </source>
</evidence>
<proteinExistence type="predicted"/>
<dbReference type="Proteomes" id="UP000041770">
    <property type="component" value="Unassembled WGS sequence"/>
</dbReference>
<dbReference type="GO" id="GO:0052916">
    <property type="term" value="F:23S rRNA (guanine(1835)-N(2))-methyltransferase activity"/>
    <property type="evidence" value="ECO:0007669"/>
    <property type="project" value="UniProtKB-EC"/>
</dbReference>
<dbReference type="Pfam" id="PF05175">
    <property type="entry name" value="MTS"/>
    <property type="match status" value="1"/>
</dbReference>
<keyword evidence="3" id="KW-0949">S-adenosyl-L-methionine</keyword>
<dbReference type="PANTHER" id="PTHR47816:SF5">
    <property type="entry name" value="RIBOSOMAL RNA LARGE SUBUNIT METHYLTRANSFERASE G"/>
    <property type="match status" value="1"/>
</dbReference>
<evidence type="ECO:0000313" key="6">
    <source>
        <dbReference type="Proteomes" id="UP000041770"/>
    </source>
</evidence>
<dbReference type="InterPro" id="IPR046977">
    <property type="entry name" value="RsmC/RlmG"/>
</dbReference>
<evidence type="ECO:0000313" key="5">
    <source>
        <dbReference type="EMBL" id="CSD17539.1"/>
    </source>
</evidence>
<dbReference type="Gene3D" id="3.40.50.150">
    <property type="entry name" value="Vaccinia Virus protein VP39"/>
    <property type="match status" value="1"/>
</dbReference>
<protein>
    <submittedName>
        <fullName evidence="5">Ribosomal RNA small subunit methyltransferase D</fullName>
        <ecNumber evidence="5">2.1.1.174</ecNumber>
    </submittedName>
</protein>
<dbReference type="EC" id="2.1.1.174" evidence="5"/>
<evidence type="ECO:0000256" key="3">
    <source>
        <dbReference type="ARBA" id="ARBA00022691"/>
    </source>
</evidence>
<dbReference type="PANTHER" id="PTHR47816">
    <property type="entry name" value="RIBOSOMAL RNA SMALL SUBUNIT METHYLTRANSFERASE C"/>
    <property type="match status" value="1"/>
</dbReference>
<name>A0A656AL28_VIBCL</name>
<dbReference type="EMBL" id="CWQY01000034">
    <property type="protein sequence ID" value="CSD17539.1"/>
    <property type="molecule type" value="Genomic_DNA"/>
</dbReference>
<keyword evidence="1 5" id="KW-0489">Methyltransferase</keyword>
<reference evidence="5 6" key="1">
    <citation type="submission" date="2015-07" db="EMBL/GenBank/DDBJ databases">
        <authorList>
            <consortium name="Pathogen Informatics"/>
        </authorList>
    </citation>
    <scope>NUCLEOTIDE SEQUENCE [LARGE SCALE GENOMIC DNA]</scope>
    <source>
        <strain evidence="5 6">A316</strain>
    </source>
</reference>
<sequence length="55" mass="6222">MFCDSKHVLKKGGKLWVIGNRHLGYDVKLARLFGKSHVRVIANNSKFVILQAIKS</sequence>
<keyword evidence="2 5" id="KW-0808">Transferase</keyword>
<accession>A0A656AL28</accession>
<evidence type="ECO:0000259" key="4">
    <source>
        <dbReference type="Pfam" id="PF05175"/>
    </source>
</evidence>